<dbReference type="AlphaFoldDB" id="A3SM66"/>
<proteinExistence type="predicted"/>
<evidence type="ECO:0000313" key="2">
    <source>
        <dbReference type="EMBL" id="EAP78447.1"/>
    </source>
</evidence>
<dbReference type="SUPFAM" id="SSF55729">
    <property type="entry name" value="Acyl-CoA N-acyltransferases (Nat)"/>
    <property type="match status" value="1"/>
</dbReference>
<name>A3SM66_ROSNI</name>
<keyword evidence="3" id="KW-1185">Reference proteome</keyword>
<sequence length="294" mass="33076">MRQSKNGTFLFSRDFMDYHADRFEDHSLILRRDGTIVALLPANQRETGLQSHGGLTYGGFVTGAKMSAALMLDLFSTTRGYMAKNGLTELRYKPVPHIYHAQPAEEDLYALFRENALLDRCDISATINIQDRLPFSGGRKDGLRKARREGLEISESTDWPAYWRLLSEVLAARHEAQPTHSLAEIEHLAARFPEHIRLFGSHRDGQMLAGVVTFDCGPTIHAQYIASSPDGQRVGGVDAIIHHLLEVVFPDRKWFDFGISTTEGGRVLNEGLMRQKEMFGARATVYQHFLLSST</sequence>
<evidence type="ECO:0000313" key="3">
    <source>
        <dbReference type="Proteomes" id="UP000005954"/>
    </source>
</evidence>
<dbReference type="HOGENOM" id="CLU_073603_0_0_5"/>
<dbReference type="InterPro" id="IPR016181">
    <property type="entry name" value="Acyl_CoA_acyltransferase"/>
</dbReference>
<dbReference type="Gene3D" id="3.40.630.30">
    <property type="match status" value="1"/>
</dbReference>
<accession>A3SM66</accession>
<dbReference type="RefSeq" id="WP_009813846.1">
    <property type="nucleotide sequence ID" value="NZ_CH724156.1"/>
</dbReference>
<organism evidence="2 3">
    <name type="scientific">Roseovarius nubinhibens (strain ATCC BAA-591 / DSM 15170 / ISM)</name>
    <dbReference type="NCBI Taxonomy" id="89187"/>
    <lineage>
        <taxon>Bacteria</taxon>
        <taxon>Pseudomonadati</taxon>
        <taxon>Pseudomonadota</taxon>
        <taxon>Alphaproteobacteria</taxon>
        <taxon>Rhodobacterales</taxon>
        <taxon>Roseobacteraceae</taxon>
        <taxon>Roseovarius</taxon>
    </lineage>
</organism>
<dbReference type="InterPro" id="IPR038740">
    <property type="entry name" value="BioF2-like_GNAT_dom"/>
</dbReference>
<evidence type="ECO:0000259" key="1">
    <source>
        <dbReference type="Pfam" id="PF13480"/>
    </source>
</evidence>
<comment type="caution">
    <text evidence="2">The sequence shown here is derived from an EMBL/GenBank/DDBJ whole genome shotgun (WGS) entry which is preliminary data.</text>
</comment>
<dbReference type="EMBL" id="AALY01000001">
    <property type="protein sequence ID" value="EAP78447.1"/>
    <property type="molecule type" value="Genomic_DNA"/>
</dbReference>
<protein>
    <recommendedName>
        <fullName evidence="1">BioF2-like acetyltransferase domain-containing protein</fullName>
    </recommendedName>
</protein>
<feature type="domain" description="BioF2-like acetyltransferase" evidence="1">
    <location>
        <begin position="143"/>
        <end position="260"/>
    </location>
</feature>
<reference evidence="2 3" key="1">
    <citation type="submission" date="2005-12" db="EMBL/GenBank/DDBJ databases">
        <authorList>
            <person name="Moran M.A."/>
            <person name="Ferriera S."/>
            <person name="Johnson J."/>
            <person name="Kravitz S."/>
            <person name="Halpern A."/>
            <person name="Remington K."/>
            <person name="Beeson K."/>
            <person name="Tran B."/>
            <person name="Rogers Y.-H."/>
            <person name="Friedman R."/>
            <person name="Venter J.C."/>
        </authorList>
    </citation>
    <scope>NUCLEOTIDE SEQUENCE [LARGE SCALE GENOMIC DNA]</scope>
    <source>
        <strain evidence="3">ATCC BAA-591 / DSM 15170 / ISM</strain>
    </source>
</reference>
<gene>
    <name evidence="2" type="ORF">ISM_09120</name>
</gene>
<dbReference type="STRING" id="89187.ISM_09120"/>
<dbReference type="Pfam" id="PF13480">
    <property type="entry name" value="Acetyltransf_6"/>
    <property type="match status" value="1"/>
</dbReference>
<dbReference type="eggNOG" id="COG3146">
    <property type="taxonomic scope" value="Bacteria"/>
</dbReference>
<dbReference type="Proteomes" id="UP000005954">
    <property type="component" value="Unassembled WGS sequence"/>
</dbReference>